<dbReference type="RefSeq" id="XP_049263629.1">
    <property type="nucleotide sequence ID" value="XM_049406863.1"/>
</dbReference>
<evidence type="ECO:0000313" key="4">
    <source>
        <dbReference type="Proteomes" id="UP000694255"/>
    </source>
</evidence>
<accession>A0A8J5QPP0</accession>
<comment type="caution">
    <text evidence="3">The sequence shown here is derived from an EMBL/GenBank/DDBJ whole genome shotgun (WGS) entry which is preliminary data.</text>
</comment>
<protein>
    <recommendedName>
        <fullName evidence="2">Flavin reductase like domain-containing protein</fullName>
    </recommendedName>
</protein>
<reference evidence="3 4" key="1">
    <citation type="journal article" date="2021" name="DNA Res.">
        <title>Genome analysis of Candida subhashii reveals its hybrid nature and dual mitochondrial genome conformations.</title>
        <authorList>
            <person name="Mixao V."/>
            <person name="Hegedusova E."/>
            <person name="Saus E."/>
            <person name="Pryszcz L.P."/>
            <person name="Cillingova A."/>
            <person name="Nosek J."/>
            <person name="Gabaldon T."/>
        </authorList>
    </citation>
    <scope>NUCLEOTIDE SEQUENCE [LARGE SCALE GENOMIC DNA]</scope>
    <source>
        <strain evidence="3 4">CBS 10753</strain>
    </source>
</reference>
<evidence type="ECO:0000313" key="3">
    <source>
        <dbReference type="EMBL" id="KAG7663397.1"/>
    </source>
</evidence>
<sequence>MARVSQQAMILTSASQISKSEKELHGMTLGSVCSLAVYPNPLLQFNLHLPSYTSAELHRNEYLAIHLLPPTSRSVRLSRIFAKGVKKDKSGKVLDTTKEELKDGRVFHEMTTPFANLKLGQDYHLHNINQDLQIPVLNDVEEIFICKTRNNFPVDHHEIWVVNVIDILTNKTYVNDYTDKSGGILYFNRGFHKLGDTLREN</sequence>
<dbReference type="GO" id="GO:0042602">
    <property type="term" value="F:riboflavin reductase (NADPH) activity"/>
    <property type="evidence" value="ECO:0007669"/>
    <property type="project" value="TreeGrafter"/>
</dbReference>
<name>A0A8J5QPP0_9ASCO</name>
<evidence type="ECO:0000259" key="2">
    <source>
        <dbReference type="SMART" id="SM00903"/>
    </source>
</evidence>
<evidence type="ECO:0000256" key="1">
    <source>
        <dbReference type="ARBA" id="ARBA00023002"/>
    </source>
</evidence>
<organism evidence="3 4">
    <name type="scientific">[Candida] subhashii</name>
    <dbReference type="NCBI Taxonomy" id="561895"/>
    <lineage>
        <taxon>Eukaryota</taxon>
        <taxon>Fungi</taxon>
        <taxon>Dikarya</taxon>
        <taxon>Ascomycota</taxon>
        <taxon>Saccharomycotina</taxon>
        <taxon>Pichiomycetes</taxon>
        <taxon>Debaryomycetaceae</taxon>
        <taxon>Spathaspora</taxon>
    </lineage>
</organism>
<keyword evidence="1" id="KW-0560">Oxidoreductase</keyword>
<gene>
    <name evidence="3" type="ORF">J8A68_003049</name>
</gene>
<proteinExistence type="predicted"/>
<dbReference type="Proteomes" id="UP000694255">
    <property type="component" value="Unassembled WGS sequence"/>
</dbReference>
<dbReference type="OrthoDB" id="2015405at2759"/>
<dbReference type="Pfam" id="PF01613">
    <property type="entry name" value="Flavin_Reduct"/>
    <property type="match status" value="1"/>
</dbReference>
<dbReference type="PANTHER" id="PTHR30466">
    <property type="entry name" value="FLAVIN REDUCTASE"/>
    <property type="match status" value="1"/>
</dbReference>
<dbReference type="AlphaFoldDB" id="A0A8J5QPP0"/>
<dbReference type="EMBL" id="JAGSYN010000138">
    <property type="protein sequence ID" value="KAG7663397.1"/>
    <property type="molecule type" value="Genomic_DNA"/>
</dbReference>
<keyword evidence="4" id="KW-1185">Reference proteome</keyword>
<dbReference type="GO" id="GO:0010181">
    <property type="term" value="F:FMN binding"/>
    <property type="evidence" value="ECO:0007669"/>
    <property type="project" value="InterPro"/>
</dbReference>
<dbReference type="InterPro" id="IPR050268">
    <property type="entry name" value="NADH-dep_flavin_reductase"/>
</dbReference>
<dbReference type="SMART" id="SM00903">
    <property type="entry name" value="Flavin_Reduct"/>
    <property type="match status" value="1"/>
</dbReference>
<dbReference type="PANTHER" id="PTHR30466:SF1">
    <property type="entry name" value="FMN REDUCTASE (NADH) RUTF"/>
    <property type="match status" value="1"/>
</dbReference>
<dbReference type="GeneID" id="73469850"/>
<feature type="domain" description="Flavin reductase like" evidence="2">
    <location>
        <begin position="1"/>
        <end position="193"/>
    </location>
</feature>
<dbReference type="InterPro" id="IPR002563">
    <property type="entry name" value="Flavin_Rdtase-like_dom"/>
</dbReference>